<accession>A0ABV4BCD0</accession>
<evidence type="ECO:0000313" key="4">
    <source>
        <dbReference type="Proteomes" id="UP001564408"/>
    </source>
</evidence>
<dbReference type="RefSeq" id="WP_369665523.1">
    <property type="nucleotide sequence ID" value="NZ_JBDKXB010000002.1"/>
</dbReference>
<dbReference type="PROSITE" id="PS01152">
    <property type="entry name" value="HESB"/>
    <property type="match status" value="1"/>
</dbReference>
<dbReference type="InterPro" id="IPR000361">
    <property type="entry name" value="ATAP_core_dom"/>
</dbReference>
<dbReference type="InterPro" id="IPR050322">
    <property type="entry name" value="Fe-S_cluster_asmbl/transfer"/>
</dbReference>
<comment type="caution">
    <text evidence="3">The sequence shown here is derived from an EMBL/GenBank/DDBJ whole genome shotgun (WGS) entry which is preliminary data.</text>
</comment>
<dbReference type="Proteomes" id="UP001564408">
    <property type="component" value="Unassembled WGS sequence"/>
</dbReference>
<dbReference type="Gene3D" id="2.60.300.12">
    <property type="entry name" value="HesB-like domain"/>
    <property type="match status" value="1"/>
</dbReference>
<dbReference type="InterPro" id="IPR017870">
    <property type="entry name" value="FeS_cluster_insertion_CS"/>
</dbReference>
<dbReference type="EMBL" id="JBDKXB010000002">
    <property type="protein sequence ID" value="MEY6431138.1"/>
    <property type="molecule type" value="Genomic_DNA"/>
</dbReference>
<feature type="domain" description="Core" evidence="2">
    <location>
        <begin position="1"/>
        <end position="103"/>
    </location>
</feature>
<dbReference type="PANTHER" id="PTHR10072:SF41">
    <property type="entry name" value="IRON-SULFUR CLUSTER ASSEMBLY 1 HOMOLOG, MITOCHONDRIAL"/>
    <property type="match status" value="1"/>
</dbReference>
<evidence type="ECO:0000313" key="3">
    <source>
        <dbReference type="EMBL" id="MEY6431138.1"/>
    </source>
</evidence>
<evidence type="ECO:0000259" key="2">
    <source>
        <dbReference type="Pfam" id="PF01521"/>
    </source>
</evidence>
<dbReference type="Pfam" id="PF01521">
    <property type="entry name" value="Fe-S_biosyn"/>
    <property type="match status" value="1"/>
</dbReference>
<comment type="similarity">
    <text evidence="1">Belongs to the HesB/IscA family.</text>
</comment>
<dbReference type="SUPFAM" id="SSF89360">
    <property type="entry name" value="HesB-like domain"/>
    <property type="match status" value="1"/>
</dbReference>
<dbReference type="InterPro" id="IPR035903">
    <property type="entry name" value="HesB-like_dom_sf"/>
</dbReference>
<organism evidence="3 4">
    <name type="scientific">Thioalkalicoccus limnaeus</name>
    <dbReference type="NCBI Taxonomy" id="120681"/>
    <lineage>
        <taxon>Bacteria</taxon>
        <taxon>Pseudomonadati</taxon>
        <taxon>Pseudomonadota</taxon>
        <taxon>Gammaproteobacteria</taxon>
        <taxon>Chromatiales</taxon>
        <taxon>Chromatiaceae</taxon>
        <taxon>Thioalkalicoccus</taxon>
    </lineage>
</organism>
<gene>
    <name evidence="3" type="ORF">ABC977_01805</name>
</gene>
<name>A0ABV4BCD0_9GAMM</name>
<dbReference type="NCBIfam" id="TIGR00049">
    <property type="entry name" value="iron-sulfur cluster assembly accessory protein"/>
    <property type="match status" value="1"/>
</dbReference>
<sequence length="107" mass="11736">MGISLTQPAADHLRRQLQRRGQGLGIRLGVRPSGCAGLAYVLDFVDEVNQDQQVFEDQGVKVFIASGDLVYLDGLELDYRWDGLKGAFQFKNPNARGVCCCGDSFAI</sequence>
<proteinExistence type="inferred from homology"/>
<reference evidence="3 4" key="1">
    <citation type="submission" date="2024-05" db="EMBL/GenBank/DDBJ databases">
        <title>Genome Sequence and Characterization of the New Strain Purple Sulfur Bacterium of Genus Thioalkalicoccus.</title>
        <authorList>
            <person name="Bryantseva I.A."/>
            <person name="Kyndt J.A."/>
            <person name="Imhoff J.F."/>
        </authorList>
    </citation>
    <scope>NUCLEOTIDE SEQUENCE [LARGE SCALE GENOMIC DNA]</scope>
    <source>
        <strain evidence="3 4">Um2</strain>
    </source>
</reference>
<protein>
    <submittedName>
        <fullName evidence="3">Iron-sulfur cluster assembly accessory protein</fullName>
    </submittedName>
</protein>
<dbReference type="InterPro" id="IPR016092">
    <property type="entry name" value="ATAP"/>
</dbReference>
<keyword evidence="4" id="KW-1185">Reference proteome</keyword>
<evidence type="ECO:0000256" key="1">
    <source>
        <dbReference type="ARBA" id="ARBA00006718"/>
    </source>
</evidence>
<dbReference type="PANTHER" id="PTHR10072">
    <property type="entry name" value="IRON-SULFUR CLUSTER ASSEMBLY PROTEIN"/>
    <property type="match status" value="1"/>
</dbReference>